<name>A0A6J7ZEG9_PLARU</name>
<dbReference type="EMBL" id="CZCZ02000003">
    <property type="protein sequence ID" value="CAC5339843.1"/>
    <property type="molecule type" value="Genomic_DNA"/>
</dbReference>
<feature type="region of interest" description="Disordered" evidence="1">
    <location>
        <begin position="239"/>
        <end position="268"/>
    </location>
</feature>
<organism evidence="2 3">
    <name type="scientific">Planktothrix rubescens CCAP 1459/22</name>
    <dbReference type="NCBI Taxonomy" id="329571"/>
    <lineage>
        <taxon>Bacteria</taxon>
        <taxon>Bacillati</taxon>
        <taxon>Cyanobacteriota</taxon>
        <taxon>Cyanophyceae</taxon>
        <taxon>Oscillatoriophycideae</taxon>
        <taxon>Oscillatoriales</taxon>
        <taxon>Microcoleaceae</taxon>
        <taxon>Planktothrix</taxon>
    </lineage>
</organism>
<gene>
    <name evidence="2" type="ORF">PLAN_MP40018</name>
</gene>
<sequence>MINLNYCWQLPALAQDSESQKQPLEFKQPDSFSLPDIGEPPRRQGGGTRGSLIPIGNILATAIVPENNVGFTIAEHPTIFAYIPQFNRAIQRLDVELIDPEDHYIEKTELTPTKGGIIGFTFNKAKSLLINQRYTWQIIIVFDDVDPSEEVLIRGWIQRVEISPDLRQKLATAREDKIPTIYADAGIWYDALSSLAQLRQKYPDEPKYRQQWGELLQSVGLGELADKPILDTISVIEQQENNPENKNDNNSIFGDIFEPGREQGGGTR</sequence>
<proteinExistence type="predicted"/>
<dbReference type="AlphaFoldDB" id="A0A6J7ZEG9"/>
<keyword evidence="3" id="KW-1185">Reference proteome</keyword>
<evidence type="ECO:0000313" key="2">
    <source>
        <dbReference type="EMBL" id="CAC5339843.1"/>
    </source>
</evidence>
<accession>A0A6J7ZEG9</accession>
<reference evidence="2" key="1">
    <citation type="submission" date="2020-05" db="EMBL/GenBank/DDBJ databases">
        <authorList>
            <consortium name="Genoscope - CEA"/>
            <person name="William W."/>
        </authorList>
    </citation>
    <scope>NUCLEOTIDE SEQUENCE [LARGE SCALE GENOMIC DNA]</scope>
    <source>
        <strain evidence="2">PCC 7821</strain>
    </source>
</reference>
<protein>
    <recommendedName>
        <fullName evidence="4">DUF928 domain-containing protein</fullName>
    </recommendedName>
</protein>
<dbReference type="InterPro" id="IPR010328">
    <property type="entry name" value="DUF928"/>
</dbReference>
<comment type="caution">
    <text evidence="2">The sequence shown here is derived from an EMBL/GenBank/DDBJ whole genome shotgun (WGS) entry which is preliminary data.</text>
</comment>
<feature type="compositionally biased region" description="Low complexity" evidence="1">
    <location>
        <begin position="239"/>
        <end position="250"/>
    </location>
</feature>
<evidence type="ECO:0000313" key="3">
    <source>
        <dbReference type="Proteomes" id="UP000196521"/>
    </source>
</evidence>
<evidence type="ECO:0000256" key="1">
    <source>
        <dbReference type="SAM" id="MobiDB-lite"/>
    </source>
</evidence>
<dbReference type="Proteomes" id="UP000196521">
    <property type="component" value="Unassembled WGS sequence"/>
</dbReference>
<feature type="region of interest" description="Disordered" evidence="1">
    <location>
        <begin position="19"/>
        <end position="49"/>
    </location>
</feature>
<dbReference type="Pfam" id="PF06051">
    <property type="entry name" value="DUF928"/>
    <property type="match status" value="1"/>
</dbReference>
<evidence type="ECO:0008006" key="4">
    <source>
        <dbReference type="Google" id="ProtNLM"/>
    </source>
</evidence>